<dbReference type="InParanoid" id="A0A3N4M3L1"/>
<keyword evidence="3" id="KW-1185">Reference proteome</keyword>
<name>A0A3N4M3L1_9PEZI</name>
<protein>
    <submittedName>
        <fullName evidence="2">Uncharacterized protein</fullName>
    </submittedName>
</protein>
<gene>
    <name evidence="2" type="ORF">L211DRAFT_865399</name>
</gene>
<feature type="compositionally biased region" description="Polar residues" evidence="1">
    <location>
        <begin position="1"/>
        <end position="20"/>
    </location>
</feature>
<dbReference type="OrthoDB" id="10480860at2759"/>
<sequence>MKRNITSESTSADAPTSARSPNLPILAAGMEPDRRDLCKPEAITDEAGVELRKVTHVMDPETQRIPARDQYGDLRDAPNMTLAEARLFLDRGHFLRELGMWKLELELRQREHEVAEREQKVEAREYELERREQAIAVLGECDKFANQGIWEEDLPQTTNTGKVEEAEYRGSAVVELESLIKEIIKEALANEDREKLGLGNLKGNSSKLELTKAIQEHDDMRREARPLEVRHLVNQWWVARMKEINWGDVFLLEGRRSGGDTFP</sequence>
<evidence type="ECO:0000256" key="1">
    <source>
        <dbReference type="SAM" id="MobiDB-lite"/>
    </source>
</evidence>
<reference evidence="2 3" key="1">
    <citation type="journal article" date="2018" name="Nat. Ecol. Evol.">
        <title>Pezizomycetes genomes reveal the molecular basis of ectomycorrhizal truffle lifestyle.</title>
        <authorList>
            <person name="Murat C."/>
            <person name="Payen T."/>
            <person name="Noel B."/>
            <person name="Kuo A."/>
            <person name="Morin E."/>
            <person name="Chen J."/>
            <person name="Kohler A."/>
            <person name="Krizsan K."/>
            <person name="Balestrini R."/>
            <person name="Da Silva C."/>
            <person name="Montanini B."/>
            <person name="Hainaut M."/>
            <person name="Levati E."/>
            <person name="Barry K.W."/>
            <person name="Belfiori B."/>
            <person name="Cichocki N."/>
            <person name="Clum A."/>
            <person name="Dockter R.B."/>
            <person name="Fauchery L."/>
            <person name="Guy J."/>
            <person name="Iotti M."/>
            <person name="Le Tacon F."/>
            <person name="Lindquist E.A."/>
            <person name="Lipzen A."/>
            <person name="Malagnac F."/>
            <person name="Mello A."/>
            <person name="Molinier V."/>
            <person name="Miyauchi S."/>
            <person name="Poulain J."/>
            <person name="Riccioni C."/>
            <person name="Rubini A."/>
            <person name="Sitrit Y."/>
            <person name="Splivallo R."/>
            <person name="Traeger S."/>
            <person name="Wang M."/>
            <person name="Zifcakova L."/>
            <person name="Wipf D."/>
            <person name="Zambonelli A."/>
            <person name="Paolocci F."/>
            <person name="Nowrousian M."/>
            <person name="Ottonello S."/>
            <person name="Baldrian P."/>
            <person name="Spatafora J.W."/>
            <person name="Henrissat B."/>
            <person name="Nagy L.G."/>
            <person name="Aury J.M."/>
            <person name="Wincker P."/>
            <person name="Grigoriev I.V."/>
            <person name="Bonfante P."/>
            <person name="Martin F.M."/>
        </authorList>
    </citation>
    <scope>NUCLEOTIDE SEQUENCE [LARGE SCALE GENOMIC DNA]</scope>
    <source>
        <strain evidence="2 3">ATCC MYA-4762</strain>
    </source>
</reference>
<dbReference type="EMBL" id="ML121530">
    <property type="protein sequence ID" value="RPB27952.1"/>
    <property type="molecule type" value="Genomic_DNA"/>
</dbReference>
<evidence type="ECO:0000313" key="3">
    <source>
        <dbReference type="Proteomes" id="UP000267821"/>
    </source>
</evidence>
<accession>A0A3N4M3L1</accession>
<organism evidence="2 3">
    <name type="scientific">Terfezia boudieri ATCC MYA-4762</name>
    <dbReference type="NCBI Taxonomy" id="1051890"/>
    <lineage>
        <taxon>Eukaryota</taxon>
        <taxon>Fungi</taxon>
        <taxon>Dikarya</taxon>
        <taxon>Ascomycota</taxon>
        <taxon>Pezizomycotina</taxon>
        <taxon>Pezizomycetes</taxon>
        <taxon>Pezizales</taxon>
        <taxon>Pezizaceae</taxon>
        <taxon>Terfezia</taxon>
    </lineage>
</organism>
<feature type="region of interest" description="Disordered" evidence="1">
    <location>
        <begin position="1"/>
        <end position="31"/>
    </location>
</feature>
<dbReference type="Proteomes" id="UP000267821">
    <property type="component" value="Unassembled WGS sequence"/>
</dbReference>
<evidence type="ECO:0000313" key="2">
    <source>
        <dbReference type="EMBL" id="RPB27952.1"/>
    </source>
</evidence>
<dbReference type="AlphaFoldDB" id="A0A3N4M3L1"/>
<proteinExistence type="predicted"/>